<sequence>MDQTYPEHIHRVMESSQIADYSSRAAGIFGFGVGVRNDEQPQTQQPTEPVGRQGNSGNAYYQIGSHYPHQISRHESSGKGNHRNDHSEVDEFGMLHLVHEYLATQRGTRGTHREKMILTKHITRLSNDPRMLEIAGLAFFATLDNAVFPGNTNLIQNSTSPRPETSVLDTRTFGDHWLPNSGRNRPYETYHWYINSLDCLIPDAMSETFQLHGVKCKLRLLKKFSLSNGETWTGLWLHNVGRGRDVINGPFVLAISNVAYPTEYHAQVVLPKGGVRPSQGVGMKLFVEYKELLHSTHKNSRPICDSDGRVRVSVISI</sequence>
<protein>
    <submittedName>
        <fullName evidence="2">Uncharacterized protein</fullName>
    </submittedName>
</protein>
<evidence type="ECO:0000313" key="2">
    <source>
        <dbReference type="EMBL" id="ORX64798.1"/>
    </source>
</evidence>
<feature type="region of interest" description="Disordered" evidence="1">
    <location>
        <begin position="35"/>
        <end position="56"/>
    </location>
</feature>
<proteinExistence type="predicted"/>
<name>A0A1Y1VU16_9FUNG</name>
<dbReference type="RefSeq" id="XP_040739378.1">
    <property type="nucleotide sequence ID" value="XM_040888952.1"/>
</dbReference>
<dbReference type="EMBL" id="MCFD01000065">
    <property type="protein sequence ID" value="ORX64798.1"/>
    <property type="molecule type" value="Genomic_DNA"/>
</dbReference>
<keyword evidence="3" id="KW-1185">Reference proteome</keyword>
<dbReference type="AlphaFoldDB" id="A0A1Y1VU16"/>
<feature type="compositionally biased region" description="Low complexity" evidence="1">
    <location>
        <begin position="40"/>
        <end position="49"/>
    </location>
</feature>
<comment type="caution">
    <text evidence="2">The sequence shown here is derived from an EMBL/GenBank/DDBJ whole genome shotgun (WGS) entry which is preliminary data.</text>
</comment>
<organism evidence="2 3">
    <name type="scientific">Linderina pennispora</name>
    <dbReference type="NCBI Taxonomy" id="61395"/>
    <lineage>
        <taxon>Eukaryota</taxon>
        <taxon>Fungi</taxon>
        <taxon>Fungi incertae sedis</taxon>
        <taxon>Zoopagomycota</taxon>
        <taxon>Kickxellomycotina</taxon>
        <taxon>Kickxellomycetes</taxon>
        <taxon>Kickxellales</taxon>
        <taxon>Kickxellaceae</taxon>
        <taxon>Linderina</taxon>
    </lineage>
</organism>
<dbReference type="OrthoDB" id="5560454at2759"/>
<evidence type="ECO:0000256" key="1">
    <source>
        <dbReference type="SAM" id="MobiDB-lite"/>
    </source>
</evidence>
<accession>A0A1Y1VU16</accession>
<dbReference type="GeneID" id="63805600"/>
<reference evidence="2 3" key="1">
    <citation type="submission" date="2016-07" db="EMBL/GenBank/DDBJ databases">
        <title>Pervasive Adenine N6-methylation of Active Genes in Fungi.</title>
        <authorList>
            <consortium name="DOE Joint Genome Institute"/>
            <person name="Mondo S.J."/>
            <person name="Dannebaum R.O."/>
            <person name="Kuo R.C."/>
            <person name="Labutti K."/>
            <person name="Haridas S."/>
            <person name="Kuo A."/>
            <person name="Salamov A."/>
            <person name="Ahrendt S.R."/>
            <person name="Lipzen A."/>
            <person name="Sullivan W."/>
            <person name="Andreopoulos W.B."/>
            <person name="Clum A."/>
            <person name="Lindquist E."/>
            <person name="Daum C."/>
            <person name="Ramamoorthy G.K."/>
            <person name="Gryganskyi A."/>
            <person name="Culley D."/>
            <person name="Magnuson J.K."/>
            <person name="James T.Y."/>
            <person name="O'Malley M.A."/>
            <person name="Stajich J.E."/>
            <person name="Spatafora J.W."/>
            <person name="Visel A."/>
            <person name="Grigoriev I.V."/>
        </authorList>
    </citation>
    <scope>NUCLEOTIDE SEQUENCE [LARGE SCALE GENOMIC DNA]</scope>
    <source>
        <strain evidence="2 3">ATCC 12442</strain>
    </source>
</reference>
<evidence type="ECO:0000313" key="3">
    <source>
        <dbReference type="Proteomes" id="UP000193922"/>
    </source>
</evidence>
<gene>
    <name evidence="2" type="ORF">DL89DRAFT_271867</name>
</gene>
<dbReference type="Proteomes" id="UP000193922">
    <property type="component" value="Unassembled WGS sequence"/>
</dbReference>